<dbReference type="Proteomes" id="UP000694388">
    <property type="component" value="Unplaced"/>
</dbReference>
<dbReference type="PRINTS" id="PR00080">
    <property type="entry name" value="SDRFAMILY"/>
</dbReference>
<dbReference type="InterPro" id="IPR020904">
    <property type="entry name" value="Sc_DH/Rdtase_CS"/>
</dbReference>
<dbReference type="AlphaFoldDB" id="A0A8C4QCN2"/>
<dbReference type="PRINTS" id="PR00081">
    <property type="entry name" value="GDHRDH"/>
</dbReference>
<keyword evidence="5" id="KW-1185">Reference proteome</keyword>
<evidence type="ECO:0000256" key="2">
    <source>
        <dbReference type="RuleBase" id="RU000363"/>
    </source>
</evidence>
<dbReference type="GO" id="GO:0006629">
    <property type="term" value="P:lipid metabolic process"/>
    <property type="evidence" value="ECO:0007669"/>
    <property type="project" value="UniProtKB-ARBA"/>
</dbReference>
<dbReference type="InterPro" id="IPR002347">
    <property type="entry name" value="SDR_fam"/>
</dbReference>
<dbReference type="SUPFAM" id="SSF51735">
    <property type="entry name" value="NAD(P)-binding Rossmann-fold domains"/>
    <property type="match status" value="1"/>
</dbReference>
<accession>A0A8C4QCN2</accession>
<dbReference type="FunFam" id="3.40.50.720:FF:000084">
    <property type="entry name" value="Short-chain dehydrogenase reductase"/>
    <property type="match status" value="1"/>
</dbReference>
<keyword evidence="1" id="KW-0560">Oxidoreductase</keyword>
<dbReference type="SMART" id="SM00822">
    <property type="entry name" value="PKS_KR"/>
    <property type="match status" value="1"/>
</dbReference>
<dbReference type="PROSITE" id="PS00061">
    <property type="entry name" value="ADH_SHORT"/>
    <property type="match status" value="1"/>
</dbReference>
<feature type="domain" description="Ketoreductase" evidence="3">
    <location>
        <begin position="15"/>
        <end position="191"/>
    </location>
</feature>
<name>A0A8C4QCN2_EPTBU</name>
<proteinExistence type="inferred from homology"/>
<dbReference type="InterPro" id="IPR036291">
    <property type="entry name" value="NAD(P)-bd_dom_sf"/>
</dbReference>
<sequence length="292" mass="31164">MNRPLKTKVMPLANKVVLVTGASSGIGAATGELLARLGARLTLTGRSREGLQRTAKSCQEHGSEVLSVTADLVDPVAVENLVEQTMARYGCLNVLVNNAGVFERGSIENSPLEQYDRIMNVNLRAVFQLTQLCVPHLIKSKGNIVNVSSVNGQRAFAGVLTYCISKAALDHFTRCVALASSVIEPTNWENNSHLLPRLMQVKCSNGDLAPKQVRVNAVSPGVVITELHKLAGLSGEAYIEFLERAKRTHALGRPGQPSEVAEAIAFLASDVASNITGVTLPVDGGRHAMCSC</sequence>
<evidence type="ECO:0000256" key="1">
    <source>
        <dbReference type="ARBA" id="ARBA00023002"/>
    </source>
</evidence>
<dbReference type="Pfam" id="PF13561">
    <property type="entry name" value="adh_short_C2"/>
    <property type="match status" value="1"/>
</dbReference>
<dbReference type="Pfam" id="PF00106">
    <property type="entry name" value="adh_short"/>
    <property type="match status" value="1"/>
</dbReference>
<dbReference type="InterPro" id="IPR057326">
    <property type="entry name" value="KR_dom"/>
</dbReference>
<evidence type="ECO:0000313" key="4">
    <source>
        <dbReference type="Ensembl" id="ENSEBUP00000013455.1"/>
    </source>
</evidence>
<dbReference type="GO" id="GO:0016491">
    <property type="term" value="F:oxidoreductase activity"/>
    <property type="evidence" value="ECO:0007669"/>
    <property type="project" value="UniProtKB-KW"/>
</dbReference>
<evidence type="ECO:0000259" key="3">
    <source>
        <dbReference type="SMART" id="SM00822"/>
    </source>
</evidence>
<reference evidence="4" key="2">
    <citation type="submission" date="2025-09" db="UniProtKB">
        <authorList>
            <consortium name="Ensembl"/>
        </authorList>
    </citation>
    <scope>IDENTIFICATION</scope>
</reference>
<dbReference type="GeneTree" id="ENSGT00940000164473"/>
<dbReference type="PANTHER" id="PTHR43975:SF2">
    <property type="entry name" value="EG:BACR7A4.14 PROTEIN-RELATED"/>
    <property type="match status" value="1"/>
</dbReference>
<dbReference type="Gene3D" id="3.40.50.720">
    <property type="entry name" value="NAD(P)-binding Rossmann-like Domain"/>
    <property type="match status" value="1"/>
</dbReference>
<reference evidence="4" key="1">
    <citation type="submission" date="2025-08" db="UniProtKB">
        <authorList>
            <consortium name="Ensembl"/>
        </authorList>
    </citation>
    <scope>IDENTIFICATION</scope>
</reference>
<comment type="similarity">
    <text evidence="2">Belongs to the short-chain dehydrogenases/reductases (SDR) family.</text>
</comment>
<evidence type="ECO:0000313" key="5">
    <source>
        <dbReference type="Proteomes" id="UP000694388"/>
    </source>
</evidence>
<dbReference type="Ensembl" id="ENSEBUT00000014031.1">
    <property type="protein sequence ID" value="ENSEBUP00000013455.1"/>
    <property type="gene ID" value="ENSEBUG00000008472.1"/>
</dbReference>
<protein>
    <recommendedName>
        <fullName evidence="3">Ketoreductase domain-containing protein</fullName>
    </recommendedName>
</protein>
<organism evidence="4 5">
    <name type="scientific">Eptatretus burgeri</name>
    <name type="common">Inshore hagfish</name>
    <dbReference type="NCBI Taxonomy" id="7764"/>
    <lineage>
        <taxon>Eukaryota</taxon>
        <taxon>Metazoa</taxon>
        <taxon>Chordata</taxon>
        <taxon>Craniata</taxon>
        <taxon>Vertebrata</taxon>
        <taxon>Cyclostomata</taxon>
        <taxon>Myxini</taxon>
        <taxon>Myxiniformes</taxon>
        <taxon>Myxinidae</taxon>
        <taxon>Eptatretinae</taxon>
        <taxon>Eptatretus</taxon>
    </lineage>
</organism>
<dbReference type="PANTHER" id="PTHR43975">
    <property type="entry name" value="ZGC:101858"/>
    <property type="match status" value="1"/>
</dbReference>